<evidence type="ECO:0000259" key="1">
    <source>
        <dbReference type="PROSITE" id="PS50404"/>
    </source>
</evidence>
<dbReference type="InterPro" id="IPR034338">
    <property type="entry name" value="GST_4_C"/>
</dbReference>
<dbReference type="GO" id="GO:0006559">
    <property type="term" value="P:L-phenylalanine catabolic process"/>
    <property type="evidence" value="ECO:0007669"/>
    <property type="project" value="TreeGrafter"/>
</dbReference>
<reference evidence="3" key="2">
    <citation type="submission" date="2007-11" db="EMBL/GenBank/DDBJ databases">
        <title>Complete sequence of Delftia acidovorans DSM 14801 / SPH-1.</title>
        <authorList>
            <person name="Copeland A."/>
            <person name="Lucas S."/>
            <person name="Lapidus A."/>
            <person name="Barry K."/>
            <person name="Glavina del Rio T."/>
            <person name="Dalin E."/>
            <person name="Tice H."/>
            <person name="Pitluck S."/>
            <person name="Lowry S."/>
            <person name="Clum A."/>
            <person name="Schmutz J."/>
            <person name="Larimer F."/>
            <person name="Land M."/>
            <person name="Hauser L."/>
            <person name="Kyrpides N."/>
            <person name="Kim E."/>
            <person name="Schleheck D."/>
            <person name="Richardson P."/>
        </authorList>
    </citation>
    <scope>NUCLEOTIDE SEQUENCE [LARGE SCALE GENOMIC DNA]</scope>
    <source>
        <strain evidence="3">DSM 14801 / SPH-1</strain>
    </source>
</reference>
<dbReference type="InterPro" id="IPR004045">
    <property type="entry name" value="Glutathione_S-Trfase_N"/>
</dbReference>
<keyword evidence="2" id="KW-0808">Transferase</keyword>
<accession>A9BYB1</accession>
<dbReference type="CDD" id="cd03195">
    <property type="entry name" value="GST_C_4"/>
    <property type="match status" value="1"/>
</dbReference>
<proteinExistence type="predicted"/>
<sequence>MRPGCSATISAPITDAVSRKALMLLYADSQFASPYAMSVFVALKVKEIDFELRTLDLSAGQNTGADYVAASLTARVPTLVDGDFSLSESSAICEYLQDRFGGAPLYPQDAQARARVRQVQAWLRSDLMALRSERSTEVVFYRPTPTPLSDAGQAAARKLFSVAGAFIRSEDDHIAGPWSIADVDLALMLNRLVLNGDAVPAPLAAYARRQWQHPAVQQWLALPRPPLAG</sequence>
<keyword evidence="3" id="KW-1185">Reference proteome</keyword>
<organism evidence="2 3">
    <name type="scientific">Delftia acidovorans (strain DSM 14801 / SPH-1)</name>
    <dbReference type="NCBI Taxonomy" id="398578"/>
    <lineage>
        <taxon>Bacteria</taxon>
        <taxon>Pseudomonadati</taxon>
        <taxon>Pseudomonadota</taxon>
        <taxon>Betaproteobacteria</taxon>
        <taxon>Burkholderiales</taxon>
        <taxon>Comamonadaceae</taxon>
        <taxon>Delftia</taxon>
    </lineage>
</organism>
<dbReference type="InterPro" id="IPR036249">
    <property type="entry name" value="Thioredoxin-like_sf"/>
</dbReference>
<reference evidence="2 3" key="1">
    <citation type="journal article" date="2004" name="Appl. Environ. Microbiol.">
        <title>Mineralization of individual congeners of linear alkylbenzenesulfonate by defined pairs of heterotrophic bacteria.</title>
        <authorList>
            <person name="Schleheck D."/>
            <person name="Knepper T.P."/>
            <person name="Fischer K."/>
            <person name="Cook A.M."/>
        </authorList>
    </citation>
    <scope>NUCLEOTIDE SEQUENCE [LARGE SCALE GENOMIC DNA]</scope>
    <source>
        <strain evidence="3">DSM 14801 / SPH-1</strain>
    </source>
</reference>
<dbReference type="InterPro" id="IPR036282">
    <property type="entry name" value="Glutathione-S-Trfase_C_sf"/>
</dbReference>
<dbReference type="PANTHER" id="PTHR42673:SF21">
    <property type="entry name" value="GLUTATHIONE S-TRANSFERASE YFCF"/>
    <property type="match status" value="1"/>
</dbReference>
<dbReference type="PANTHER" id="PTHR42673">
    <property type="entry name" value="MALEYLACETOACETATE ISOMERASE"/>
    <property type="match status" value="1"/>
</dbReference>
<dbReference type="AlphaFoldDB" id="A9BYB1"/>
<dbReference type="SUPFAM" id="SSF52833">
    <property type="entry name" value="Thioredoxin-like"/>
    <property type="match status" value="1"/>
</dbReference>
<dbReference type="KEGG" id="dac:Daci_1606"/>
<dbReference type="STRING" id="398578.Daci_1606"/>
<dbReference type="CDD" id="cd00570">
    <property type="entry name" value="GST_N_family"/>
    <property type="match status" value="1"/>
</dbReference>
<name>A9BYB1_DELAS</name>
<gene>
    <name evidence="2" type="ordered locus">Daci_1606</name>
</gene>
<dbReference type="Pfam" id="PF13417">
    <property type="entry name" value="GST_N_3"/>
    <property type="match status" value="1"/>
</dbReference>
<dbReference type="GO" id="GO:0016034">
    <property type="term" value="F:maleylacetoacetate isomerase activity"/>
    <property type="evidence" value="ECO:0007669"/>
    <property type="project" value="TreeGrafter"/>
</dbReference>
<dbReference type="EMBL" id="CP000884">
    <property type="protein sequence ID" value="ABX34250.1"/>
    <property type="molecule type" value="Genomic_DNA"/>
</dbReference>
<dbReference type="GO" id="GO:0004364">
    <property type="term" value="F:glutathione transferase activity"/>
    <property type="evidence" value="ECO:0007669"/>
    <property type="project" value="TreeGrafter"/>
</dbReference>
<evidence type="ECO:0000313" key="2">
    <source>
        <dbReference type="EMBL" id="ABX34250.1"/>
    </source>
</evidence>
<dbReference type="SFLD" id="SFLDS00019">
    <property type="entry name" value="Glutathione_Transferase_(cytos"/>
    <property type="match status" value="1"/>
</dbReference>
<dbReference type="SFLD" id="SFLDG00358">
    <property type="entry name" value="Main_(cytGST)"/>
    <property type="match status" value="1"/>
</dbReference>
<dbReference type="Proteomes" id="UP000000784">
    <property type="component" value="Chromosome"/>
</dbReference>
<dbReference type="HOGENOM" id="CLU_011226_17_0_4"/>
<dbReference type="GO" id="GO:0006749">
    <property type="term" value="P:glutathione metabolic process"/>
    <property type="evidence" value="ECO:0007669"/>
    <property type="project" value="TreeGrafter"/>
</dbReference>
<dbReference type="Gene3D" id="3.40.30.10">
    <property type="entry name" value="Glutaredoxin"/>
    <property type="match status" value="1"/>
</dbReference>
<dbReference type="Pfam" id="PF14834">
    <property type="entry name" value="GST_C_4"/>
    <property type="match status" value="1"/>
</dbReference>
<dbReference type="Gene3D" id="1.20.1050.10">
    <property type="match status" value="1"/>
</dbReference>
<dbReference type="NCBIfam" id="NF011693">
    <property type="entry name" value="PRK15113.1"/>
    <property type="match status" value="1"/>
</dbReference>
<dbReference type="PROSITE" id="PS50404">
    <property type="entry name" value="GST_NTER"/>
    <property type="match status" value="1"/>
</dbReference>
<dbReference type="InterPro" id="IPR040079">
    <property type="entry name" value="Glutathione_S-Trfase"/>
</dbReference>
<feature type="domain" description="GST N-terminal" evidence="1">
    <location>
        <begin position="23"/>
        <end position="104"/>
    </location>
</feature>
<dbReference type="eggNOG" id="COG0625">
    <property type="taxonomic scope" value="Bacteria"/>
</dbReference>
<dbReference type="SUPFAM" id="SSF47616">
    <property type="entry name" value="GST C-terminal domain-like"/>
    <property type="match status" value="1"/>
</dbReference>
<protein>
    <submittedName>
        <fullName evidence="2">Glutathione S-transferase domain</fullName>
    </submittedName>
</protein>
<evidence type="ECO:0000313" key="3">
    <source>
        <dbReference type="Proteomes" id="UP000000784"/>
    </source>
</evidence>